<dbReference type="NCBIfam" id="NF047398">
    <property type="entry name" value="AAA_KGGVGR"/>
    <property type="match status" value="1"/>
</dbReference>
<dbReference type="Proteomes" id="UP000664698">
    <property type="component" value="Unassembled WGS sequence"/>
</dbReference>
<keyword evidence="6" id="KW-1185">Reference proteome</keyword>
<dbReference type="InterPro" id="IPR050625">
    <property type="entry name" value="ParA/MinD_ATPase"/>
</dbReference>
<keyword evidence="2" id="KW-0067">ATP-binding</keyword>
<keyword evidence="1" id="KW-0547">Nucleotide-binding</keyword>
<dbReference type="PANTHER" id="PTHR43384:SF6">
    <property type="entry name" value="SEPTUM SITE-DETERMINING PROTEIN MIND HOMOLOG, CHLOROPLASTIC"/>
    <property type="match status" value="1"/>
</dbReference>
<feature type="domain" description="AAA" evidence="4">
    <location>
        <begin position="1"/>
        <end position="194"/>
    </location>
</feature>
<dbReference type="SUPFAM" id="SSF48452">
    <property type="entry name" value="TPR-like"/>
    <property type="match status" value="2"/>
</dbReference>
<dbReference type="Pfam" id="PF13181">
    <property type="entry name" value="TPR_8"/>
    <property type="match status" value="1"/>
</dbReference>
<name>A0ABS3BUV6_9BACT</name>
<protein>
    <submittedName>
        <fullName evidence="5">AAA family ATPase</fullName>
    </submittedName>
</protein>
<dbReference type="InterPro" id="IPR027417">
    <property type="entry name" value="P-loop_NTPase"/>
</dbReference>
<dbReference type="Gene3D" id="1.25.40.10">
    <property type="entry name" value="Tetratricopeptide repeat domain"/>
    <property type="match status" value="2"/>
</dbReference>
<keyword evidence="3" id="KW-0802">TPR repeat</keyword>
<reference evidence="5 6" key="1">
    <citation type="submission" date="2021-03" db="EMBL/GenBank/DDBJ databases">
        <title>novel species isolated from a fishpond in China.</title>
        <authorList>
            <person name="Lu H."/>
            <person name="Cai Z."/>
        </authorList>
    </citation>
    <scope>NUCLEOTIDE SEQUENCE [LARGE SCALE GENOMIC DNA]</scope>
    <source>
        <strain evidence="5 6">JCM 31546</strain>
    </source>
</reference>
<feature type="repeat" description="TPR" evidence="3">
    <location>
        <begin position="332"/>
        <end position="365"/>
    </location>
</feature>
<evidence type="ECO:0000313" key="6">
    <source>
        <dbReference type="Proteomes" id="UP000664698"/>
    </source>
</evidence>
<evidence type="ECO:0000256" key="1">
    <source>
        <dbReference type="ARBA" id="ARBA00022741"/>
    </source>
</evidence>
<evidence type="ECO:0000256" key="3">
    <source>
        <dbReference type="PROSITE-ProRule" id="PRU00339"/>
    </source>
</evidence>
<gene>
    <name evidence="5" type="ORF">J0A67_19575</name>
</gene>
<dbReference type="InterPro" id="IPR011990">
    <property type="entry name" value="TPR-like_helical_dom_sf"/>
</dbReference>
<dbReference type="Gene3D" id="3.40.50.300">
    <property type="entry name" value="P-loop containing nucleotide triphosphate hydrolases"/>
    <property type="match status" value="1"/>
</dbReference>
<dbReference type="PANTHER" id="PTHR43384">
    <property type="entry name" value="SEPTUM SITE-DETERMINING PROTEIN MIND HOMOLOG, CHLOROPLASTIC-RELATED"/>
    <property type="match status" value="1"/>
</dbReference>
<evidence type="ECO:0000259" key="4">
    <source>
        <dbReference type="Pfam" id="PF13614"/>
    </source>
</evidence>
<dbReference type="InterPro" id="IPR019734">
    <property type="entry name" value="TPR_rpt"/>
</dbReference>
<evidence type="ECO:0000313" key="5">
    <source>
        <dbReference type="EMBL" id="MBN7803083.1"/>
    </source>
</evidence>
<dbReference type="SMART" id="SM00028">
    <property type="entry name" value="TPR"/>
    <property type="match status" value="2"/>
</dbReference>
<evidence type="ECO:0000256" key="2">
    <source>
        <dbReference type="ARBA" id="ARBA00022840"/>
    </source>
</evidence>
<accession>A0ABS3BUV6</accession>
<dbReference type="InterPro" id="IPR025669">
    <property type="entry name" value="AAA_dom"/>
</dbReference>
<dbReference type="Pfam" id="PF13614">
    <property type="entry name" value="AAA_31"/>
    <property type="match status" value="1"/>
</dbReference>
<dbReference type="EMBL" id="JAFKCW010000005">
    <property type="protein sequence ID" value="MBN7803083.1"/>
    <property type="molecule type" value="Genomic_DNA"/>
</dbReference>
<comment type="caution">
    <text evidence="5">The sequence shown here is derived from an EMBL/GenBank/DDBJ whole genome shotgun (WGS) entry which is preliminary data.</text>
</comment>
<dbReference type="PROSITE" id="PS50005">
    <property type="entry name" value="TPR"/>
    <property type="match status" value="1"/>
</dbReference>
<proteinExistence type="predicted"/>
<organism evidence="5 6">
    <name type="scientific">Algoriphagus aestuariicola</name>
    <dbReference type="NCBI Taxonomy" id="1852016"/>
    <lineage>
        <taxon>Bacteria</taxon>
        <taxon>Pseudomonadati</taxon>
        <taxon>Bacteroidota</taxon>
        <taxon>Cytophagia</taxon>
        <taxon>Cytophagales</taxon>
        <taxon>Cyclobacteriaceae</taxon>
        <taxon>Algoriphagus</taxon>
    </lineage>
</organism>
<dbReference type="RefSeq" id="WP_206571085.1">
    <property type="nucleotide sequence ID" value="NZ_JAFKCW010000005.1"/>
</dbReference>
<dbReference type="SUPFAM" id="SSF52540">
    <property type="entry name" value="P-loop containing nucleoside triphosphate hydrolases"/>
    <property type="match status" value="1"/>
</dbReference>
<sequence>MKTITFYSYKGGVGRSLALVNIATRLSEFGKKVCVIDFDLEAPGLHLKFPIPKSIYTNKKGIVDFVYEYSNKGILVKSIKDYSIEVQVSKTGKSLSLIPAGDVESTAYWKKLSSINWHELIYENNNGLAFLLFIKDIIKKEIKPDFLLIDSRTGISEMSGITLSLLADEVVIVAANNRENLSGAKKIIQSLNDKENNIFEKSPKINFVLSRIPFTEKPEDKAKESILINKIKREYLTPYLSEINIIHSDRELEEYERVKIGYEKDDSNTQISIDYLKLFEKLTENDLSPNEIRRFNNIRESEKLVSIANNTENPLQKIDYISKAIELNKTNIELYIYKANILFELKDFKKSLEVIEKGLALDQNNNSALNTYIDNLIELKDYQKASKEIDRYIEIRPNDLAPLILKIILLTRTKNYIEAEKVCSLMIEMNPEYSYGFSCRANSKRLLKNFDSAFEDIYKALELDSENLQAVATLAEIYAELGKLNEFFIHFESLLKSNADYAQKAVNDEEIYQTLKENERFLGLLSKYGIYLDKHN</sequence>